<dbReference type="Pfam" id="PF01551">
    <property type="entry name" value="Peptidase_M23"/>
    <property type="match status" value="1"/>
</dbReference>
<evidence type="ECO:0000259" key="2">
    <source>
        <dbReference type="Pfam" id="PF01551"/>
    </source>
</evidence>
<organism evidence="3 4">
    <name type="scientific">Usitatibacter palustris</name>
    <dbReference type="NCBI Taxonomy" id="2732487"/>
    <lineage>
        <taxon>Bacteria</taxon>
        <taxon>Pseudomonadati</taxon>
        <taxon>Pseudomonadota</taxon>
        <taxon>Betaproteobacteria</taxon>
        <taxon>Nitrosomonadales</taxon>
        <taxon>Usitatibacteraceae</taxon>
        <taxon>Usitatibacter</taxon>
    </lineage>
</organism>
<dbReference type="GO" id="GO:0004222">
    <property type="term" value="F:metalloendopeptidase activity"/>
    <property type="evidence" value="ECO:0007669"/>
    <property type="project" value="TreeGrafter"/>
</dbReference>
<dbReference type="PANTHER" id="PTHR21666">
    <property type="entry name" value="PEPTIDASE-RELATED"/>
    <property type="match status" value="1"/>
</dbReference>
<dbReference type="EMBL" id="CP053073">
    <property type="protein sequence ID" value="QJR13863.1"/>
    <property type="molecule type" value="Genomic_DNA"/>
</dbReference>
<keyword evidence="1" id="KW-1133">Transmembrane helix</keyword>
<dbReference type="InterPro" id="IPR050570">
    <property type="entry name" value="Cell_wall_metabolism_enzyme"/>
</dbReference>
<dbReference type="PANTHER" id="PTHR21666:SF291">
    <property type="entry name" value="STAGE II SPORULATION PROTEIN Q"/>
    <property type="match status" value="1"/>
</dbReference>
<dbReference type="InterPro" id="IPR011055">
    <property type="entry name" value="Dup_hybrid_motif"/>
</dbReference>
<dbReference type="SUPFAM" id="SSF51261">
    <property type="entry name" value="Duplicated hybrid motif"/>
    <property type="match status" value="1"/>
</dbReference>
<evidence type="ECO:0000313" key="4">
    <source>
        <dbReference type="Proteomes" id="UP000503096"/>
    </source>
</evidence>
<dbReference type="KEGG" id="upl:DSM104440_00653"/>
<keyword evidence="1" id="KW-0812">Transmembrane</keyword>
<protein>
    <recommendedName>
        <fullName evidence="2">M23ase beta-sheet core domain-containing protein</fullName>
    </recommendedName>
</protein>
<dbReference type="Gene3D" id="2.70.70.10">
    <property type="entry name" value="Glucose Permease (Domain IIA)"/>
    <property type="match status" value="1"/>
</dbReference>
<accession>A0A6M4H5D3</accession>
<dbReference type="CDD" id="cd12797">
    <property type="entry name" value="M23_peptidase"/>
    <property type="match status" value="1"/>
</dbReference>
<feature type="transmembrane region" description="Helical" evidence="1">
    <location>
        <begin position="23"/>
        <end position="44"/>
    </location>
</feature>
<keyword evidence="4" id="KW-1185">Reference proteome</keyword>
<dbReference type="InParanoid" id="A0A6M4H5D3"/>
<dbReference type="InterPro" id="IPR016047">
    <property type="entry name" value="M23ase_b-sheet_dom"/>
</dbReference>
<gene>
    <name evidence="3" type="ORF">DSM104440_00653</name>
</gene>
<feature type="domain" description="M23ase beta-sheet core" evidence="2">
    <location>
        <begin position="204"/>
        <end position="298"/>
    </location>
</feature>
<evidence type="ECO:0000256" key="1">
    <source>
        <dbReference type="SAM" id="Phobius"/>
    </source>
</evidence>
<name>A0A6M4H5D3_9PROT</name>
<keyword evidence="1" id="KW-0472">Membrane</keyword>
<evidence type="ECO:0000313" key="3">
    <source>
        <dbReference type="EMBL" id="QJR13863.1"/>
    </source>
</evidence>
<proteinExistence type="predicted"/>
<dbReference type="AlphaFoldDB" id="A0A6M4H5D3"/>
<dbReference type="FunFam" id="2.70.70.10:FF:000006">
    <property type="entry name" value="M23 family peptidase"/>
    <property type="match status" value="1"/>
</dbReference>
<reference evidence="3 4" key="1">
    <citation type="submission" date="2020-04" db="EMBL/GenBank/DDBJ databases">
        <title>Usitatibacter rugosus gen. nov., sp. nov. and Usitatibacter palustris sp. nov., novel members of Usitatibacteraceae fam. nov. within the order Nitrosomonadales isolated from soil.</title>
        <authorList>
            <person name="Huber K.J."/>
            <person name="Neumann-Schaal M."/>
            <person name="Geppert A."/>
            <person name="Luckner M."/>
            <person name="Wanner G."/>
            <person name="Overmann J."/>
        </authorList>
    </citation>
    <scope>NUCLEOTIDE SEQUENCE [LARGE SCALE GENOMIC DNA]</scope>
    <source>
        <strain evidence="3 4">Swamp67</strain>
    </source>
</reference>
<sequence length="317" mass="34339">MNIILVSDSLAKSRSVSLSQTQVLLIGFGVLVAGFALAVATYVVTMKFAVDMRNPYLRSLLAALHEEQLKKNEAEMKDNLTAMAVKVGELQARILRLDAFGERLAKAANIKREEFRFDEKPGQGGPSVSGGMGRELTVGEFQQMLSEISRVLDDRSDKLGVLDSFLMDDRLARKTIPTTLPITAGYYSSNYGQRIDPINGRSTFHTGVDLIAPAGTAVLSAAGGVVSAVEFQAEYGNIVDVDHENGLTSRYAHLSKSMVKVGDVVMKGQQIALVGSTGRVTGPHLHFEVREKGIPLNPNKFLALGKNDILIGSAYRK</sequence>
<dbReference type="RefSeq" id="WP_171160602.1">
    <property type="nucleotide sequence ID" value="NZ_CP053073.1"/>
</dbReference>
<dbReference type="Proteomes" id="UP000503096">
    <property type="component" value="Chromosome"/>
</dbReference>